<dbReference type="SUPFAM" id="SSF52540">
    <property type="entry name" value="P-loop containing nucleoside triphosphate hydrolases"/>
    <property type="match status" value="1"/>
</dbReference>
<evidence type="ECO:0000313" key="2">
    <source>
        <dbReference type="EMBL" id="QHT22361.1"/>
    </source>
</evidence>
<protein>
    <recommendedName>
        <fullName evidence="1">Kinesin motor domain-containing protein</fullName>
    </recommendedName>
</protein>
<dbReference type="GO" id="GO:0005524">
    <property type="term" value="F:ATP binding"/>
    <property type="evidence" value="ECO:0007669"/>
    <property type="project" value="InterPro"/>
</dbReference>
<dbReference type="PROSITE" id="PS50067">
    <property type="entry name" value="KINESIN_MOTOR_2"/>
    <property type="match status" value="1"/>
</dbReference>
<name>A0A6C0E175_9ZZZZ</name>
<feature type="domain" description="Kinesin motor" evidence="1">
    <location>
        <begin position="158"/>
        <end position="261"/>
    </location>
</feature>
<dbReference type="GO" id="GO:0008017">
    <property type="term" value="F:microtubule binding"/>
    <property type="evidence" value="ECO:0007669"/>
    <property type="project" value="InterPro"/>
</dbReference>
<dbReference type="GO" id="GO:0005874">
    <property type="term" value="C:microtubule"/>
    <property type="evidence" value="ECO:0007669"/>
    <property type="project" value="TreeGrafter"/>
</dbReference>
<dbReference type="InterPro" id="IPR027640">
    <property type="entry name" value="Kinesin-like_fam"/>
</dbReference>
<proteinExistence type="predicted"/>
<dbReference type="GO" id="GO:0016887">
    <property type="term" value="F:ATP hydrolysis activity"/>
    <property type="evidence" value="ECO:0007669"/>
    <property type="project" value="TreeGrafter"/>
</dbReference>
<dbReference type="PANTHER" id="PTHR24115">
    <property type="entry name" value="KINESIN-RELATED"/>
    <property type="match status" value="1"/>
</dbReference>
<dbReference type="EMBL" id="MN739709">
    <property type="protein sequence ID" value="QHT22361.1"/>
    <property type="molecule type" value="Genomic_DNA"/>
</dbReference>
<dbReference type="Gene3D" id="3.40.850.10">
    <property type="entry name" value="Kinesin motor domain"/>
    <property type="match status" value="1"/>
</dbReference>
<sequence>MSFDKCMDIINYYGEMLNKNKEKIKGIKYPDKIVYEQTEKFEYIKEPLESFLIMQYYIDQLLNLNNENENEIQVIKNLIIDVINLTWKDPNKDDNFNDLIKKYDSDTNTLKKYIDDKDINNFNDVIKKYNSQTDIDILKDYIKILKNILSKILENKGKVRTFIRLKETREKNIGYTINDEKTKITTTCDGTQTFGPFKHIYDSISNEDLLKDGEVKDIINLLKSGVSSLLFSYGISGAGKSYTLFGKDETMGVVQHIINTLKSDRFKITIDSIKEEYVNTFVVTGEDLYKESPLSGEIYDIKKESPLSGDDIKKEMDINELVKNITTTRIENKRIKETPNNKESSRSHLYITFKISKDDTFSYFTVIDCAGRETPKEIFDKYFTFEKTGNFPGTFYSNFKDINININNTYVSNLKVIGETSLKTFKNDKEKKRYLDINKNEIKEKLQHIKDLIKEGFYINESLNHLIYFINKQADDKYIFNTKNIQTNITNKYDPSKYFYNPSDPSYNKLNPNPIKTIEILEEIYEKKGSSGINPKIIMFTNVRLEKDRCIDTNKSLEFAQQVKSTV</sequence>
<dbReference type="PRINTS" id="PR00380">
    <property type="entry name" value="KINESINHEAVY"/>
</dbReference>
<dbReference type="SMART" id="SM00129">
    <property type="entry name" value="KISc"/>
    <property type="match status" value="1"/>
</dbReference>
<dbReference type="Pfam" id="PF00225">
    <property type="entry name" value="Kinesin"/>
    <property type="match status" value="1"/>
</dbReference>
<organism evidence="2">
    <name type="scientific">viral metagenome</name>
    <dbReference type="NCBI Taxonomy" id="1070528"/>
    <lineage>
        <taxon>unclassified sequences</taxon>
        <taxon>metagenomes</taxon>
        <taxon>organismal metagenomes</taxon>
    </lineage>
</organism>
<evidence type="ECO:0000259" key="1">
    <source>
        <dbReference type="PROSITE" id="PS50067"/>
    </source>
</evidence>
<dbReference type="InterPro" id="IPR027417">
    <property type="entry name" value="P-loop_NTPase"/>
</dbReference>
<dbReference type="GO" id="GO:0005871">
    <property type="term" value="C:kinesin complex"/>
    <property type="evidence" value="ECO:0007669"/>
    <property type="project" value="TreeGrafter"/>
</dbReference>
<dbReference type="InterPro" id="IPR036961">
    <property type="entry name" value="Kinesin_motor_dom_sf"/>
</dbReference>
<accession>A0A6C0E175</accession>
<dbReference type="GO" id="GO:0007018">
    <property type="term" value="P:microtubule-based movement"/>
    <property type="evidence" value="ECO:0007669"/>
    <property type="project" value="InterPro"/>
</dbReference>
<reference evidence="2" key="1">
    <citation type="journal article" date="2020" name="Nature">
        <title>Giant virus diversity and host interactions through global metagenomics.</title>
        <authorList>
            <person name="Schulz F."/>
            <person name="Roux S."/>
            <person name="Paez-Espino D."/>
            <person name="Jungbluth S."/>
            <person name="Walsh D.A."/>
            <person name="Denef V.J."/>
            <person name="McMahon K.D."/>
            <person name="Konstantinidis K.T."/>
            <person name="Eloe-Fadrosh E.A."/>
            <person name="Kyrpides N.C."/>
            <person name="Woyke T."/>
        </authorList>
    </citation>
    <scope>NUCLEOTIDE SEQUENCE</scope>
    <source>
        <strain evidence="2">GVMAG-M-3300023179-111</strain>
    </source>
</reference>
<dbReference type="AlphaFoldDB" id="A0A6C0E175"/>
<dbReference type="PANTHER" id="PTHR24115:SF1004">
    <property type="entry name" value="KINESIN-LIKE PROTEIN KIF15"/>
    <property type="match status" value="1"/>
</dbReference>
<dbReference type="InterPro" id="IPR001752">
    <property type="entry name" value="Kinesin_motor_dom"/>
</dbReference>
<dbReference type="GO" id="GO:0003777">
    <property type="term" value="F:microtubule motor activity"/>
    <property type="evidence" value="ECO:0007669"/>
    <property type="project" value="InterPro"/>
</dbReference>